<dbReference type="Proteomes" id="UP000269721">
    <property type="component" value="Unassembled WGS sequence"/>
</dbReference>
<dbReference type="InterPro" id="IPR057860">
    <property type="entry name" value="HEAT_RRP12_N"/>
</dbReference>
<accession>A0A4P9W3I8</accession>
<sequence length="134" mass="15093">MTILEQQCMPAAHDDEKKGIMVAVTYLLAIVFARIPTPILRHKFADIARPLGLTLETHQDQAPLVRSITSCLEYLLLAQDNATWTTDATCKKLFQVLLILSLDARPKVRRRSHEAVRRLLSRPPPPSLHHPATV</sequence>
<evidence type="ECO:0000313" key="3">
    <source>
        <dbReference type="EMBL" id="RKO85855.1"/>
    </source>
</evidence>
<evidence type="ECO:0000256" key="1">
    <source>
        <dbReference type="SAM" id="Phobius"/>
    </source>
</evidence>
<evidence type="ECO:0000313" key="4">
    <source>
        <dbReference type="Proteomes" id="UP000269721"/>
    </source>
</evidence>
<feature type="transmembrane region" description="Helical" evidence="1">
    <location>
        <begin position="20"/>
        <end position="40"/>
    </location>
</feature>
<keyword evidence="1" id="KW-0472">Membrane</keyword>
<dbReference type="PANTHER" id="PTHR48287:SF1">
    <property type="entry name" value="ARM REPEAT SUPERFAMILY PROTEIN"/>
    <property type="match status" value="1"/>
</dbReference>
<dbReference type="InterPro" id="IPR052087">
    <property type="entry name" value="RRP12"/>
</dbReference>
<dbReference type="PANTHER" id="PTHR48287">
    <property type="entry name" value="ARM REPEAT SUPERFAMILY PROTEIN"/>
    <property type="match status" value="1"/>
</dbReference>
<dbReference type="Pfam" id="PF25772">
    <property type="entry name" value="HEAT_RRP12_N"/>
    <property type="match status" value="1"/>
</dbReference>
<dbReference type="AlphaFoldDB" id="A0A4P9W3I8"/>
<proteinExistence type="predicted"/>
<dbReference type="OrthoDB" id="2192888at2759"/>
<keyword evidence="1" id="KW-0812">Transmembrane</keyword>
<gene>
    <name evidence="3" type="ORF">BDK51DRAFT_1726</name>
</gene>
<feature type="domain" description="RRP12 N-terminal HEAT" evidence="2">
    <location>
        <begin position="15"/>
        <end position="122"/>
    </location>
</feature>
<organism evidence="3 4">
    <name type="scientific">Blyttiomyces helicus</name>
    <dbReference type="NCBI Taxonomy" id="388810"/>
    <lineage>
        <taxon>Eukaryota</taxon>
        <taxon>Fungi</taxon>
        <taxon>Fungi incertae sedis</taxon>
        <taxon>Chytridiomycota</taxon>
        <taxon>Chytridiomycota incertae sedis</taxon>
        <taxon>Chytridiomycetes</taxon>
        <taxon>Chytridiomycetes incertae sedis</taxon>
        <taxon>Blyttiomyces</taxon>
    </lineage>
</organism>
<dbReference type="EMBL" id="KZ998682">
    <property type="protein sequence ID" value="RKO85855.1"/>
    <property type="molecule type" value="Genomic_DNA"/>
</dbReference>
<protein>
    <recommendedName>
        <fullName evidence="2">RRP12 N-terminal HEAT domain-containing protein</fullName>
    </recommendedName>
</protein>
<evidence type="ECO:0000259" key="2">
    <source>
        <dbReference type="Pfam" id="PF25772"/>
    </source>
</evidence>
<reference evidence="4" key="1">
    <citation type="journal article" date="2018" name="Nat. Microbiol.">
        <title>Leveraging single-cell genomics to expand the fungal tree of life.</title>
        <authorList>
            <person name="Ahrendt S.R."/>
            <person name="Quandt C.A."/>
            <person name="Ciobanu D."/>
            <person name="Clum A."/>
            <person name="Salamov A."/>
            <person name="Andreopoulos B."/>
            <person name="Cheng J.F."/>
            <person name="Woyke T."/>
            <person name="Pelin A."/>
            <person name="Henrissat B."/>
            <person name="Reynolds N.K."/>
            <person name="Benny G.L."/>
            <person name="Smith M.E."/>
            <person name="James T.Y."/>
            <person name="Grigoriev I.V."/>
        </authorList>
    </citation>
    <scope>NUCLEOTIDE SEQUENCE [LARGE SCALE GENOMIC DNA]</scope>
</reference>
<keyword evidence="1" id="KW-1133">Transmembrane helix</keyword>
<feature type="non-terminal residue" evidence="3">
    <location>
        <position position="134"/>
    </location>
</feature>
<keyword evidence="4" id="KW-1185">Reference proteome</keyword>
<name>A0A4P9W3I8_9FUNG</name>